<name>A0AAN9HTC7_CROPI</name>
<evidence type="ECO:0000256" key="1">
    <source>
        <dbReference type="SAM" id="MobiDB-lite"/>
    </source>
</evidence>
<evidence type="ECO:0000313" key="2">
    <source>
        <dbReference type="EMBL" id="KAK7247247.1"/>
    </source>
</evidence>
<evidence type="ECO:0000313" key="3">
    <source>
        <dbReference type="Proteomes" id="UP001372338"/>
    </source>
</evidence>
<proteinExistence type="predicted"/>
<reference evidence="2 3" key="1">
    <citation type="submission" date="2024-01" db="EMBL/GenBank/DDBJ databases">
        <title>The genomes of 5 underutilized Papilionoideae crops provide insights into root nodulation and disease resistanc.</title>
        <authorList>
            <person name="Yuan L."/>
        </authorList>
    </citation>
    <scope>NUCLEOTIDE SEQUENCE [LARGE SCALE GENOMIC DNA]</scope>
    <source>
        <strain evidence="2">ZHUSHIDOU_FW_LH</strain>
        <tissue evidence="2">Leaf</tissue>
    </source>
</reference>
<organism evidence="2 3">
    <name type="scientific">Crotalaria pallida</name>
    <name type="common">Smooth rattlebox</name>
    <name type="synonym">Crotalaria striata</name>
    <dbReference type="NCBI Taxonomy" id="3830"/>
    <lineage>
        <taxon>Eukaryota</taxon>
        <taxon>Viridiplantae</taxon>
        <taxon>Streptophyta</taxon>
        <taxon>Embryophyta</taxon>
        <taxon>Tracheophyta</taxon>
        <taxon>Spermatophyta</taxon>
        <taxon>Magnoliopsida</taxon>
        <taxon>eudicotyledons</taxon>
        <taxon>Gunneridae</taxon>
        <taxon>Pentapetalae</taxon>
        <taxon>rosids</taxon>
        <taxon>fabids</taxon>
        <taxon>Fabales</taxon>
        <taxon>Fabaceae</taxon>
        <taxon>Papilionoideae</taxon>
        <taxon>50 kb inversion clade</taxon>
        <taxon>genistoids sensu lato</taxon>
        <taxon>core genistoids</taxon>
        <taxon>Crotalarieae</taxon>
        <taxon>Crotalaria</taxon>
    </lineage>
</organism>
<dbReference type="EMBL" id="JAYWIO010000008">
    <property type="protein sequence ID" value="KAK7247247.1"/>
    <property type="molecule type" value="Genomic_DNA"/>
</dbReference>
<sequence>MVFKGRFFSSSKKSDSDGSSNSPRSIASNSPTGSDKKKPKDKKTDAKPNPTQTPTQSSPSRSSSSPSVSPILASSLGLNKIKTRSGPLPQESFFSFRNDGSKLGASNLSKSDGRKKEAVEKQKTLSRLSPTTAFSDGIPIQVPCLREREARDLKGQVLRRLKRV</sequence>
<protein>
    <submittedName>
        <fullName evidence="2">Uncharacterized protein</fullName>
    </submittedName>
</protein>
<feature type="region of interest" description="Disordered" evidence="1">
    <location>
        <begin position="1"/>
        <end position="124"/>
    </location>
</feature>
<feature type="compositionally biased region" description="Basic and acidic residues" evidence="1">
    <location>
        <begin position="34"/>
        <end position="46"/>
    </location>
</feature>
<keyword evidence="3" id="KW-1185">Reference proteome</keyword>
<dbReference type="AlphaFoldDB" id="A0AAN9HTC7"/>
<accession>A0AAN9HTC7</accession>
<comment type="caution">
    <text evidence="2">The sequence shown here is derived from an EMBL/GenBank/DDBJ whole genome shotgun (WGS) entry which is preliminary data.</text>
</comment>
<gene>
    <name evidence="2" type="ORF">RIF29_42126</name>
</gene>
<feature type="compositionally biased region" description="Basic and acidic residues" evidence="1">
    <location>
        <begin position="111"/>
        <end position="123"/>
    </location>
</feature>
<feature type="compositionally biased region" description="Low complexity" evidence="1">
    <location>
        <begin position="47"/>
        <end position="75"/>
    </location>
</feature>
<dbReference type="Proteomes" id="UP001372338">
    <property type="component" value="Unassembled WGS sequence"/>
</dbReference>
<feature type="compositionally biased region" description="Low complexity" evidence="1">
    <location>
        <begin position="1"/>
        <end position="31"/>
    </location>
</feature>